<comment type="caution">
    <text evidence="2">The sequence shown here is derived from an EMBL/GenBank/DDBJ whole genome shotgun (WGS) entry which is preliminary data.</text>
</comment>
<proteinExistence type="predicted"/>
<feature type="compositionally biased region" description="Polar residues" evidence="1">
    <location>
        <begin position="243"/>
        <end position="256"/>
    </location>
</feature>
<feature type="region of interest" description="Disordered" evidence="1">
    <location>
        <begin position="67"/>
        <end position="105"/>
    </location>
</feature>
<feature type="compositionally biased region" description="Basic and acidic residues" evidence="1">
    <location>
        <begin position="37"/>
        <end position="49"/>
    </location>
</feature>
<name>A0A8H7I010_9AGAM</name>
<feature type="non-terminal residue" evidence="2">
    <location>
        <position position="370"/>
    </location>
</feature>
<sequence>MFAPIEIKLDELDKDRDKQDHESNRAGSTVGWSLDPVDPRETGHNQTDKACKRNATIGCLSETIHMSPIHSPEPPSGLQSPRPEKKGDKWLSEVSKPSKLSKSTGLSKPSKLLHLYNTCPTLYELCLKQHGGCVKIMVNGKVKIAWTPIECLIHCKAKYKYVLKNSHLFGNKHGCYFNPYSKSHVNNKNCKQIAKPAGFQIGCRGPQSLPWHWEIGLCNDYNYAMDIWGTACKALMNSHLTSNSSDTRASKNTKPSQFLKCNALTPEEKDLGEGSGEDLDGYKDNYILNSHCYANATQTALTSQSSTSQSLTKKQSHANNDKFISSKKQKHQSYSKDKDNEDKDNEDKDNKENNKDQDTQRKGNQLDLPE</sequence>
<feature type="compositionally biased region" description="Basic and acidic residues" evidence="1">
    <location>
        <begin position="7"/>
        <end position="24"/>
    </location>
</feature>
<dbReference type="OrthoDB" id="3268639at2759"/>
<evidence type="ECO:0000313" key="3">
    <source>
        <dbReference type="Proteomes" id="UP000602905"/>
    </source>
</evidence>
<evidence type="ECO:0000256" key="1">
    <source>
        <dbReference type="SAM" id="MobiDB-lite"/>
    </source>
</evidence>
<accession>A0A8H7I010</accession>
<dbReference type="Proteomes" id="UP000602905">
    <property type="component" value="Unassembled WGS sequence"/>
</dbReference>
<feature type="region of interest" description="Disordered" evidence="1">
    <location>
        <begin position="243"/>
        <end position="277"/>
    </location>
</feature>
<dbReference type="AlphaFoldDB" id="A0A8H7I010"/>
<feature type="region of interest" description="Disordered" evidence="1">
    <location>
        <begin position="303"/>
        <end position="370"/>
    </location>
</feature>
<gene>
    <name evidence="2" type="ORF">RHS03_00003</name>
</gene>
<organism evidence="2 3">
    <name type="scientific">Rhizoctonia solani</name>
    <dbReference type="NCBI Taxonomy" id="456999"/>
    <lineage>
        <taxon>Eukaryota</taxon>
        <taxon>Fungi</taxon>
        <taxon>Dikarya</taxon>
        <taxon>Basidiomycota</taxon>
        <taxon>Agaricomycotina</taxon>
        <taxon>Agaricomycetes</taxon>
        <taxon>Cantharellales</taxon>
        <taxon>Ceratobasidiaceae</taxon>
        <taxon>Rhizoctonia</taxon>
    </lineage>
</organism>
<reference evidence="2" key="1">
    <citation type="submission" date="2020-09" db="EMBL/GenBank/DDBJ databases">
        <title>Comparative genome analyses of four rice-infecting Rhizoctonia solani isolates reveal extensive enrichment of homogalacturonan modification genes.</title>
        <authorList>
            <person name="Lee D.-Y."/>
            <person name="Jeon J."/>
            <person name="Kim K.-T."/>
            <person name="Cheong K."/>
            <person name="Song H."/>
            <person name="Choi G."/>
            <person name="Ko J."/>
            <person name="Opiyo S.O."/>
            <person name="Zuo S."/>
            <person name="Madhav S."/>
            <person name="Lee Y.-H."/>
            <person name="Wang G.-L."/>
        </authorList>
    </citation>
    <scope>NUCLEOTIDE SEQUENCE</scope>
    <source>
        <strain evidence="2">AG1-IA WGL</strain>
    </source>
</reference>
<protein>
    <submittedName>
        <fullName evidence="2">Uncharacterized protein</fullName>
    </submittedName>
</protein>
<evidence type="ECO:0000313" key="2">
    <source>
        <dbReference type="EMBL" id="KAF8715310.1"/>
    </source>
</evidence>
<feature type="region of interest" description="Disordered" evidence="1">
    <location>
        <begin position="1"/>
        <end position="49"/>
    </location>
</feature>
<feature type="compositionally biased region" description="Basic and acidic residues" evidence="1">
    <location>
        <begin position="82"/>
        <end position="91"/>
    </location>
</feature>
<feature type="compositionally biased region" description="Low complexity" evidence="1">
    <location>
        <begin position="303"/>
        <end position="313"/>
    </location>
</feature>
<feature type="compositionally biased region" description="Basic and acidic residues" evidence="1">
    <location>
        <begin position="334"/>
        <end position="361"/>
    </location>
</feature>
<dbReference type="EMBL" id="JACYCD010000002">
    <property type="protein sequence ID" value="KAF8715310.1"/>
    <property type="molecule type" value="Genomic_DNA"/>
</dbReference>